<sequence>MFIIVDGLDGSGKSTIIEAWKDRLKKEGSGIFDLRAYWKEHGRSPELDELKAYDFIFSAEPSYSGVGKIIREELIKNGSRYPEFAIAEAYSLDRLILYTKLLIPLLKQGRCIIQDRGVSTSLSYQALSGKIPTKILAGLPGNALALKYRPDHLILATVKPETALRRLEKRHDKRDNVIFEQLAFQRRAAKRFASVNYRKLFSSRGTMVHELSGELPPAIMKEQALALLQTILKK</sequence>
<dbReference type="PANTHER" id="PTHR10344:SF4">
    <property type="entry name" value="UMP-CMP KINASE 2, MITOCHONDRIAL"/>
    <property type="match status" value="1"/>
</dbReference>
<proteinExistence type="inferred from homology"/>
<dbReference type="InterPro" id="IPR018094">
    <property type="entry name" value="Thymidylate_kinase"/>
</dbReference>
<name>A0A0G1YRF4_9BACT</name>
<comment type="similarity">
    <text evidence="1 8">Belongs to the thymidylate kinase family.</text>
</comment>
<feature type="binding site" evidence="8">
    <location>
        <begin position="7"/>
        <end position="14"/>
    </location>
    <ligand>
        <name>ATP</name>
        <dbReference type="ChEBI" id="CHEBI:30616"/>
    </ligand>
</feature>
<evidence type="ECO:0000313" key="11">
    <source>
        <dbReference type="Proteomes" id="UP000033982"/>
    </source>
</evidence>
<dbReference type="GO" id="GO:0004798">
    <property type="term" value="F:dTMP kinase activity"/>
    <property type="evidence" value="ECO:0007669"/>
    <property type="project" value="UniProtKB-UniRule"/>
</dbReference>
<evidence type="ECO:0000256" key="5">
    <source>
        <dbReference type="ARBA" id="ARBA00022777"/>
    </source>
</evidence>
<gene>
    <name evidence="8" type="primary">tmk</name>
    <name evidence="10" type="ORF">UY58_C0001G0002</name>
</gene>
<dbReference type="HAMAP" id="MF_00165">
    <property type="entry name" value="Thymidylate_kinase"/>
    <property type="match status" value="1"/>
</dbReference>
<evidence type="ECO:0000256" key="6">
    <source>
        <dbReference type="ARBA" id="ARBA00022840"/>
    </source>
</evidence>
<evidence type="ECO:0000259" key="9">
    <source>
        <dbReference type="Pfam" id="PF02223"/>
    </source>
</evidence>
<keyword evidence="5 8" id="KW-0418">Kinase</keyword>
<dbReference type="Pfam" id="PF02223">
    <property type="entry name" value="Thymidylate_kin"/>
    <property type="match status" value="1"/>
</dbReference>
<comment type="function">
    <text evidence="8">Phosphorylation of dTMP to form dTDP in both de novo and salvage pathways of dTTP synthesis.</text>
</comment>
<dbReference type="GO" id="GO:0005737">
    <property type="term" value="C:cytoplasm"/>
    <property type="evidence" value="ECO:0007669"/>
    <property type="project" value="TreeGrafter"/>
</dbReference>
<dbReference type="GO" id="GO:0006227">
    <property type="term" value="P:dUDP biosynthetic process"/>
    <property type="evidence" value="ECO:0007669"/>
    <property type="project" value="TreeGrafter"/>
</dbReference>
<dbReference type="Proteomes" id="UP000033982">
    <property type="component" value="Unassembled WGS sequence"/>
</dbReference>
<dbReference type="GO" id="GO:0006233">
    <property type="term" value="P:dTDP biosynthetic process"/>
    <property type="evidence" value="ECO:0007669"/>
    <property type="project" value="InterPro"/>
</dbReference>
<dbReference type="InterPro" id="IPR027417">
    <property type="entry name" value="P-loop_NTPase"/>
</dbReference>
<feature type="domain" description="Thymidylate kinase-like" evidence="9">
    <location>
        <begin position="53"/>
        <end position="194"/>
    </location>
</feature>
<dbReference type="AlphaFoldDB" id="A0A0G1YRF4"/>
<dbReference type="Gene3D" id="3.40.50.300">
    <property type="entry name" value="P-loop containing nucleotide triphosphate hydrolases"/>
    <property type="match status" value="1"/>
</dbReference>
<dbReference type="InterPro" id="IPR039430">
    <property type="entry name" value="Thymidylate_kin-like_dom"/>
</dbReference>
<dbReference type="CDD" id="cd01672">
    <property type="entry name" value="TMPK"/>
    <property type="match status" value="1"/>
</dbReference>
<protein>
    <recommendedName>
        <fullName evidence="8">Thymidylate kinase</fullName>
        <ecNumber evidence="8">2.7.4.9</ecNumber>
    </recommendedName>
    <alternativeName>
        <fullName evidence="8">dTMP kinase</fullName>
    </alternativeName>
</protein>
<evidence type="ECO:0000313" key="10">
    <source>
        <dbReference type="EMBL" id="KKW17577.1"/>
    </source>
</evidence>
<dbReference type="SUPFAM" id="SSF52540">
    <property type="entry name" value="P-loop containing nucleoside triphosphate hydrolases"/>
    <property type="match status" value="1"/>
</dbReference>
<comment type="caution">
    <text evidence="10">The sequence shown here is derived from an EMBL/GenBank/DDBJ whole genome shotgun (WGS) entry which is preliminary data.</text>
</comment>
<accession>A0A0G1YRF4</accession>
<keyword evidence="2 8" id="KW-0808">Transferase</keyword>
<evidence type="ECO:0000256" key="4">
    <source>
        <dbReference type="ARBA" id="ARBA00022741"/>
    </source>
</evidence>
<keyword evidence="4 8" id="KW-0547">Nucleotide-binding</keyword>
<dbReference type="GO" id="GO:0006235">
    <property type="term" value="P:dTTP biosynthetic process"/>
    <property type="evidence" value="ECO:0007669"/>
    <property type="project" value="UniProtKB-UniRule"/>
</dbReference>
<evidence type="ECO:0000256" key="2">
    <source>
        <dbReference type="ARBA" id="ARBA00022679"/>
    </source>
</evidence>
<keyword evidence="3 8" id="KW-0545">Nucleotide biosynthesis</keyword>
<dbReference type="EC" id="2.7.4.9" evidence="8"/>
<keyword evidence="6 8" id="KW-0067">ATP-binding</keyword>
<dbReference type="EMBL" id="LCQN01000001">
    <property type="protein sequence ID" value="KKW17577.1"/>
    <property type="molecule type" value="Genomic_DNA"/>
</dbReference>
<comment type="catalytic activity">
    <reaction evidence="7 8">
        <text>dTMP + ATP = dTDP + ADP</text>
        <dbReference type="Rhea" id="RHEA:13517"/>
        <dbReference type="ChEBI" id="CHEBI:30616"/>
        <dbReference type="ChEBI" id="CHEBI:58369"/>
        <dbReference type="ChEBI" id="CHEBI:63528"/>
        <dbReference type="ChEBI" id="CHEBI:456216"/>
        <dbReference type="EC" id="2.7.4.9"/>
    </reaction>
</comment>
<reference evidence="10 11" key="1">
    <citation type="journal article" date="2015" name="Nature">
        <title>rRNA introns, odd ribosomes, and small enigmatic genomes across a large radiation of phyla.</title>
        <authorList>
            <person name="Brown C.T."/>
            <person name="Hug L.A."/>
            <person name="Thomas B.C."/>
            <person name="Sharon I."/>
            <person name="Castelle C.J."/>
            <person name="Singh A."/>
            <person name="Wilkins M.J."/>
            <person name="Williams K.H."/>
            <person name="Banfield J.F."/>
        </authorList>
    </citation>
    <scope>NUCLEOTIDE SEQUENCE [LARGE SCALE GENOMIC DNA]</scope>
</reference>
<dbReference type="GO" id="GO:0005524">
    <property type="term" value="F:ATP binding"/>
    <property type="evidence" value="ECO:0007669"/>
    <property type="project" value="UniProtKB-UniRule"/>
</dbReference>
<evidence type="ECO:0000256" key="7">
    <source>
        <dbReference type="ARBA" id="ARBA00048743"/>
    </source>
</evidence>
<evidence type="ECO:0000256" key="3">
    <source>
        <dbReference type="ARBA" id="ARBA00022727"/>
    </source>
</evidence>
<dbReference type="PANTHER" id="PTHR10344">
    <property type="entry name" value="THYMIDYLATE KINASE"/>
    <property type="match status" value="1"/>
</dbReference>
<evidence type="ECO:0000256" key="8">
    <source>
        <dbReference type="HAMAP-Rule" id="MF_00165"/>
    </source>
</evidence>
<organism evidence="10 11">
    <name type="scientific">Candidatus Magasanikbacteria bacterium GW2011_GWA2_50_22</name>
    <dbReference type="NCBI Taxonomy" id="1619043"/>
    <lineage>
        <taxon>Bacteria</taxon>
        <taxon>Candidatus Magasanikiibacteriota</taxon>
    </lineage>
</organism>
<evidence type="ECO:0000256" key="1">
    <source>
        <dbReference type="ARBA" id="ARBA00009776"/>
    </source>
</evidence>